<protein>
    <submittedName>
        <fullName evidence="1">Uncharacterized protein</fullName>
    </submittedName>
</protein>
<comment type="caution">
    <text evidence="1">The sequence shown here is derived from an EMBL/GenBank/DDBJ whole genome shotgun (WGS) entry which is preliminary data.</text>
</comment>
<evidence type="ECO:0000313" key="2">
    <source>
        <dbReference type="Proteomes" id="UP001153332"/>
    </source>
</evidence>
<keyword evidence="2" id="KW-1185">Reference proteome</keyword>
<reference evidence="1" key="1">
    <citation type="submission" date="2022-12" db="EMBL/GenBank/DDBJ databases">
        <title>Genome Sequence of Lasiodiplodia mahajangana.</title>
        <authorList>
            <person name="Buettner E."/>
        </authorList>
    </citation>
    <scope>NUCLEOTIDE SEQUENCE</scope>
    <source>
        <strain evidence="1">VT137</strain>
    </source>
</reference>
<evidence type="ECO:0000313" key="1">
    <source>
        <dbReference type="EMBL" id="KAJ8128616.1"/>
    </source>
</evidence>
<proteinExistence type="predicted"/>
<organism evidence="1 2">
    <name type="scientific">Lasiodiplodia mahajangana</name>
    <dbReference type="NCBI Taxonomy" id="1108764"/>
    <lineage>
        <taxon>Eukaryota</taxon>
        <taxon>Fungi</taxon>
        <taxon>Dikarya</taxon>
        <taxon>Ascomycota</taxon>
        <taxon>Pezizomycotina</taxon>
        <taxon>Dothideomycetes</taxon>
        <taxon>Dothideomycetes incertae sedis</taxon>
        <taxon>Botryosphaeriales</taxon>
        <taxon>Botryosphaeriaceae</taxon>
        <taxon>Lasiodiplodia</taxon>
    </lineage>
</organism>
<name>A0ACC2JM72_9PEZI</name>
<dbReference type="Proteomes" id="UP001153332">
    <property type="component" value="Unassembled WGS sequence"/>
</dbReference>
<gene>
    <name evidence="1" type="ORF">O1611_g5019</name>
</gene>
<accession>A0ACC2JM72</accession>
<sequence length="387" mass="43027">MHQLDPAIIATVSNVSADLPVTEQKRRGLFSWRGLTVYVRDSSPDLARSWLDLANGEGQVLLVAEGGNIVDPHGNLQGRSRLHRAAAQRSNVALLAYSTFVSTAASIAQQLHTIVRWDEVKTEQYYYILDHIGSPELIIAGPSYGLDLALYYIQYYCYNVEGILTVMWAFVLAFSIFKPSEQNWHQRISRQSNIIAKTVAFVLPAVFIGLLHIEAVRSSIAVFITLANFELAASLTVGSILLLAILAKYIQTRRKLHRWTVRYPLPGSLSANEGDDEQDLSTEDSIYDSWLIVRFVISLLFIEAFQILTILSEVAQINNNKREALPSEPDLSAAHARIDFLEFIPGVSAGLLVPLGDPAGRTPYFNTISEARPSDEIPDIVVSRAEF</sequence>
<dbReference type="EMBL" id="JAPUUL010001013">
    <property type="protein sequence ID" value="KAJ8128616.1"/>
    <property type="molecule type" value="Genomic_DNA"/>
</dbReference>